<dbReference type="AlphaFoldDB" id="A0A4Y9IRZ2"/>
<keyword evidence="6" id="KW-0675">Receptor</keyword>
<dbReference type="Proteomes" id="UP000298285">
    <property type="component" value="Unassembled WGS sequence"/>
</dbReference>
<dbReference type="OrthoDB" id="8764943at2"/>
<organism evidence="6 7">
    <name type="scientific">Dysgonomonas mossii</name>
    <dbReference type="NCBI Taxonomy" id="163665"/>
    <lineage>
        <taxon>Bacteria</taxon>
        <taxon>Pseudomonadati</taxon>
        <taxon>Bacteroidota</taxon>
        <taxon>Bacteroidia</taxon>
        <taxon>Bacteroidales</taxon>
        <taxon>Dysgonomonadaceae</taxon>
        <taxon>Dysgonomonas</taxon>
    </lineage>
</organism>
<dbReference type="RefSeq" id="WP_135104186.1">
    <property type="nucleotide sequence ID" value="NZ_JADGKW010000001.1"/>
</dbReference>
<name>A0A4Y9IRZ2_9BACT</name>
<keyword evidence="2" id="KW-0472">Membrane</keyword>
<sequence>MKACILLITFLIFSFISASSQIDLSSNFIVKGQIKDSVTNEVIPYATIKIKNKVNPDKVLQIFVTDENGDYTFNLNQKRDYFITVDFIGKKTMVKSIQARSAETMDMGVIYLQDEDKHLSEVVVSVRKQLVKVDLDKIIYNMEDDPESETSNVLEMLRKVPLLSLDGDENLQMKGSSNYKIYLNGKPSNMIMSNPKDVLRSMPANSIKEIEVIADPGVKYDSEGITGIINVVMKRNSLLTGYTATLNGRANDFGGFGSGVFLQLKYGKVGFTGGYNYNQNKTPKGNTNSFTEDYNNSLNRYQKQNGSSKTNRNGQVMNGEISIEVDSLSLLSLGINRYKGNAKSDFMRTTEMQSIDYTTQYIYDLDNYSRQKDGATDINLDYQRSFNKKNQLLTVSYRFSSNPNNRKSENLITPVIGILPESAETNKQFTDAKMKEHTIQSDFITPFGKAHSIETGVKYIMRSNKSNSGYDFIDNNEEWVNKPRLYDDFKYEQNILAAYAGYSAKLKKWGIKTGLRYERTSLQAKFPKAENKNFENKYSNLMPSATIAYQIKPTQNIRLGYNMRVQRPGIYQLNPYEDTSNPNNIRIGNSELDAVQNHKLNINYSFFTQSVNFITNLSYDVENNGIVEITTRENGISKTTFENIGKKKDLALSAYVNWAPNKKITMYSNVDGRYIDLKSDFNSESAIRIKNSGFVGNIVIGGEYTFPYNFRAYINGGYSSRQISLQGKGSSYFFHSMSVTKVILKNRLQIRAYAQNPLEKNKKFRNSINTNDFYSESKNIYKVRQFGISVSFRFGEMKTKIKKVQKTIINDDILKASKNNDEDQIENQTK</sequence>
<dbReference type="Gene3D" id="2.40.170.20">
    <property type="entry name" value="TonB-dependent receptor, beta-barrel domain"/>
    <property type="match status" value="1"/>
</dbReference>
<evidence type="ECO:0000256" key="1">
    <source>
        <dbReference type="ARBA" id="ARBA00004442"/>
    </source>
</evidence>
<evidence type="ECO:0000256" key="4">
    <source>
        <dbReference type="SAM" id="SignalP"/>
    </source>
</evidence>
<gene>
    <name evidence="6" type="ORF">E4T88_04085</name>
</gene>
<accession>A0A4Y9IRZ2</accession>
<keyword evidence="4" id="KW-0732">Signal</keyword>
<comment type="caution">
    <text evidence="6">The sequence shown here is derived from an EMBL/GenBank/DDBJ whole genome shotgun (WGS) entry which is preliminary data.</text>
</comment>
<dbReference type="PANTHER" id="PTHR40980:SF4">
    <property type="entry name" value="TONB-DEPENDENT RECEPTOR-LIKE BETA-BARREL DOMAIN-CONTAINING PROTEIN"/>
    <property type="match status" value="1"/>
</dbReference>
<dbReference type="InterPro" id="IPR041700">
    <property type="entry name" value="OMP_b-brl_3"/>
</dbReference>
<evidence type="ECO:0000313" key="6">
    <source>
        <dbReference type="EMBL" id="TFU91171.1"/>
    </source>
</evidence>
<comment type="subcellular location">
    <subcellularLocation>
        <location evidence="1">Cell outer membrane</location>
    </subcellularLocation>
</comment>
<evidence type="ECO:0000313" key="7">
    <source>
        <dbReference type="Proteomes" id="UP000298285"/>
    </source>
</evidence>
<feature type="chain" id="PRO_5021235339" evidence="4">
    <location>
        <begin position="21"/>
        <end position="830"/>
    </location>
</feature>
<dbReference type="Pfam" id="PF13715">
    <property type="entry name" value="CarbopepD_reg_2"/>
    <property type="match status" value="1"/>
</dbReference>
<dbReference type="InterPro" id="IPR037066">
    <property type="entry name" value="Plug_dom_sf"/>
</dbReference>
<dbReference type="SUPFAM" id="SSF56935">
    <property type="entry name" value="Porins"/>
    <property type="match status" value="1"/>
</dbReference>
<dbReference type="Gene3D" id="2.170.130.10">
    <property type="entry name" value="TonB-dependent receptor, plug domain"/>
    <property type="match status" value="1"/>
</dbReference>
<feature type="signal peptide" evidence="4">
    <location>
        <begin position="1"/>
        <end position="20"/>
    </location>
</feature>
<dbReference type="InterPro" id="IPR036942">
    <property type="entry name" value="Beta-barrel_TonB_sf"/>
</dbReference>
<reference evidence="6 7" key="1">
    <citation type="submission" date="2019-03" db="EMBL/GenBank/DDBJ databases">
        <title>Diversity of the mouse oral microbiome.</title>
        <authorList>
            <person name="Joseph S."/>
            <person name="Aduse-Opoku J."/>
            <person name="Curtis M."/>
            <person name="Wade W."/>
            <person name="Hashim A."/>
        </authorList>
    </citation>
    <scope>NUCLEOTIDE SEQUENCE [LARGE SCALE GENOMIC DNA]</scope>
    <source>
        <strain evidence="6 7">P11</strain>
    </source>
</reference>
<dbReference type="Gene3D" id="2.60.40.1120">
    <property type="entry name" value="Carboxypeptidase-like, regulatory domain"/>
    <property type="match status" value="1"/>
</dbReference>
<evidence type="ECO:0000259" key="5">
    <source>
        <dbReference type="Pfam" id="PF14905"/>
    </source>
</evidence>
<keyword evidence="3" id="KW-0998">Cell outer membrane</keyword>
<dbReference type="PANTHER" id="PTHR40980">
    <property type="entry name" value="PLUG DOMAIN-CONTAINING PROTEIN"/>
    <property type="match status" value="1"/>
</dbReference>
<protein>
    <submittedName>
        <fullName evidence="6">TonB-dependent receptor</fullName>
    </submittedName>
</protein>
<evidence type="ECO:0000256" key="3">
    <source>
        <dbReference type="ARBA" id="ARBA00023237"/>
    </source>
</evidence>
<proteinExistence type="predicted"/>
<dbReference type="EMBL" id="SPPK01000001">
    <property type="protein sequence ID" value="TFU91171.1"/>
    <property type="molecule type" value="Genomic_DNA"/>
</dbReference>
<dbReference type="Pfam" id="PF14905">
    <property type="entry name" value="OMP_b-brl_3"/>
    <property type="match status" value="1"/>
</dbReference>
<dbReference type="InterPro" id="IPR008969">
    <property type="entry name" value="CarboxyPept-like_regulatory"/>
</dbReference>
<dbReference type="GO" id="GO:0009279">
    <property type="term" value="C:cell outer membrane"/>
    <property type="evidence" value="ECO:0007669"/>
    <property type="project" value="UniProtKB-SubCell"/>
</dbReference>
<feature type="domain" description="Outer membrane protein beta-barrel" evidence="5">
    <location>
        <begin position="385"/>
        <end position="792"/>
    </location>
</feature>
<dbReference type="SUPFAM" id="SSF49464">
    <property type="entry name" value="Carboxypeptidase regulatory domain-like"/>
    <property type="match status" value="1"/>
</dbReference>
<evidence type="ECO:0000256" key="2">
    <source>
        <dbReference type="ARBA" id="ARBA00023136"/>
    </source>
</evidence>